<dbReference type="OrthoDB" id="9808748at2"/>
<reference evidence="2 3" key="1">
    <citation type="submission" date="2016-06" db="EMBL/GenBank/DDBJ databases">
        <title>Complete genome sequence of a deep-branching marine Gamma Proteobacterium Woeseia oceani type strain XK5.</title>
        <authorList>
            <person name="Mu D."/>
            <person name="Du Z."/>
        </authorList>
    </citation>
    <scope>NUCLEOTIDE SEQUENCE [LARGE SCALE GENOMIC DNA]</scope>
    <source>
        <strain evidence="2 3">XK5</strain>
    </source>
</reference>
<gene>
    <name evidence="2" type="ORF">BA177_00240</name>
</gene>
<dbReference type="EMBL" id="CP016268">
    <property type="protein sequence ID" value="ANO49849.1"/>
    <property type="molecule type" value="Genomic_DNA"/>
</dbReference>
<keyword evidence="1" id="KW-0812">Transmembrane</keyword>
<evidence type="ECO:0000313" key="2">
    <source>
        <dbReference type="EMBL" id="ANO49849.1"/>
    </source>
</evidence>
<proteinExistence type="predicted"/>
<name>A0A193LBS3_9GAMM</name>
<keyword evidence="2" id="KW-0675">Receptor</keyword>
<protein>
    <submittedName>
        <fullName evidence="2">TonB-dependent receptor</fullName>
    </submittedName>
</protein>
<accession>A0A193LBS3</accession>
<keyword evidence="1" id="KW-1133">Transmembrane helix</keyword>
<organism evidence="2 3">
    <name type="scientific">Woeseia oceani</name>
    <dbReference type="NCBI Taxonomy" id="1548547"/>
    <lineage>
        <taxon>Bacteria</taxon>
        <taxon>Pseudomonadati</taxon>
        <taxon>Pseudomonadota</taxon>
        <taxon>Gammaproteobacteria</taxon>
        <taxon>Woeseiales</taxon>
        <taxon>Woeseiaceae</taxon>
        <taxon>Woeseia</taxon>
    </lineage>
</organism>
<sequence length="124" mass="13471">MDRKFLMTAMGYGILGLILGIYMAASENHGQMVTHTHIMLLGFVVSFFYAAVHKLWLPGNTAKMAKTQFLLHQLGTAGLVAGLYLLYGRYMPAATIGPVLGVFSVIAFAGFVLMKIMVIKAAKT</sequence>
<dbReference type="KEGG" id="woc:BA177_00240"/>
<keyword evidence="3" id="KW-1185">Reference proteome</keyword>
<feature type="transmembrane region" description="Helical" evidence="1">
    <location>
        <begin position="93"/>
        <end position="114"/>
    </location>
</feature>
<keyword evidence="1" id="KW-0472">Membrane</keyword>
<dbReference type="RefSeq" id="WP_068611669.1">
    <property type="nucleotide sequence ID" value="NZ_CP016268.1"/>
</dbReference>
<dbReference type="AlphaFoldDB" id="A0A193LBS3"/>
<feature type="transmembrane region" description="Helical" evidence="1">
    <location>
        <begin position="5"/>
        <end position="25"/>
    </location>
</feature>
<evidence type="ECO:0000256" key="1">
    <source>
        <dbReference type="SAM" id="Phobius"/>
    </source>
</evidence>
<evidence type="ECO:0000313" key="3">
    <source>
        <dbReference type="Proteomes" id="UP000092695"/>
    </source>
</evidence>
<feature type="transmembrane region" description="Helical" evidence="1">
    <location>
        <begin position="37"/>
        <end position="57"/>
    </location>
</feature>
<feature type="transmembrane region" description="Helical" evidence="1">
    <location>
        <begin position="69"/>
        <end position="87"/>
    </location>
</feature>
<dbReference type="Proteomes" id="UP000092695">
    <property type="component" value="Chromosome"/>
</dbReference>
<dbReference type="STRING" id="1548547.BA177_00240"/>